<name>A0ABS6KAP9_9FIRM</name>
<evidence type="ECO:0000256" key="1">
    <source>
        <dbReference type="SAM" id="MobiDB-lite"/>
    </source>
</evidence>
<dbReference type="Proteomes" id="UP001314681">
    <property type="component" value="Unassembled WGS sequence"/>
</dbReference>
<keyword evidence="4" id="KW-1185">Reference proteome</keyword>
<dbReference type="Gene3D" id="3.40.190.10">
    <property type="entry name" value="Periplasmic binding protein-like II"/>
    <property type="match status" value="2"/>
</dbReference>
<evidence type="ECO:0000256" key="2">
    <source>
        <dbReference type="SAM" id="SignalP"/>
    </source>
</evidence>
<accession>A0ABS6KAP9</accession>
<comment type="caution">
    <text evidence="3">The sequence shown here is derived from an EMBL/GenBank/DDBJ whole genome shotgun (WGS) entry which is preliminary data.</text>
</comment>
<feature type="compositionally biased region" description="Basic and acidic residues" evidence="1">
    <location>
        <begin position="30"/>
        <end position="42"/>
    </location>
</feature>
<feature type="chain" id="PRO_5045993408" evidence="2">
    <location>
        <begin position="29"/>
        <end position="458"/>
    </location>
</feature>
<evidence type="ECO:0000313" key="3">
    <source>
        <dbReference type="EMBL" id="MBU9727581.1"/>
    </source>
</evidence>
<keyword evidence="2" id="KW-0732">Signal</keyword>
<dbReference type="RefSeq" id="WP_158351371.1">
    <property type="nucleotide sequence ID" value="NZ_JAHQCX010000012.1"/>
</dbReference>
<dbReference type="SUPFAM" id="SSF53850">
    <property type="entry name" value="Periplasmic binding protein-like II"/>
    <property type="match status" value="1"/>
</dbReference>
<dbReference type="EMBL" id="JAHQCX010000012">
    <property type="protein sequence ID" value="MBU9727581.1"/>
    <property type="molecule type" value="Genomic_DNA"/>
</dbReference>
<dbReference type="Pfam" id="PF01547">
    <property type="entry name" value="SBP_bac_1"/>
    <property type="match status" value="1"/>
</dbReference>
<sequence>MKRKRMQRLISVLLTGILLSMAMLTGCAGENKENPGEDRQEEAALQQTAENNETEEPETISVLVMDNDNFRDLELFVKDFEAEHNIKVNLEILQESAQVPKMQLVLSSEGSDYDVIAASNKTIGQIVSGDWCQPLDEYLNDPAWTGEDYDYMDHIEGARTALSSQDGKVYGLPYFSETNILYYNKAMFEEAGITEPPKTFAEVEEYAKLLHKPEKDQYGIVYRASREGNANSYSWLFFFLAQGGTWHMQGYPDYEVAASPEAITAANNWVNMLKNYSTPGISTYGFEECSTAFKQGKAAMFLDASVYSVMYEDPEQCSVAGDVGYVALDEGNDSKTVCVTWGWVMPKNAQHKEAAWEFMKWSTSKEFYQKEIEAGNRNAFTRSSTLNSPAFKDNFNGEWATAFEDALSRAYSEYTPSIAEGTQIRETIGIALSKALSDQMEVEPAMQEAEAEIERILE</sequence>
<dbReference type="PANTHER" id="PTHR43649">
    <property type="entry name" value="ARABINOSE-BINDING PROTEIN-RELATED"/>
    <property type="match status" value="1"/>
</dbReference>
<dbReference type="PROSITE" id="PS51257">
    <property type="entry name" value="PROKAR_LIPOPROTEIN"/>
    <property type="match status" value="1"/>
</dbReference>
<feature type="region of interest" description="Disordered" evidence="1">
    <location>
        <begin position="29"/>
        <end position="57"/>
    </location>
</feature>
<dbReference type="InterPro" id="IPR006059">
    <property type="entry name" value="SBP"/>
</dbReference>
<organism evidence="3 4">
    <name type="scientific">Diplocloster modestus</name>
    <dbReference type="NCBI Taxonomy" id="2850322"/>
    <lineage>
        <taxon>Bacteria</taxon>
        <taxon>Bacillati</taxon>
        <taxon>Bacillota</taxon>
        <taxon>Clostridia</taxon>
        <taxon>Lachnospirales</taxon>
        <taxon>Lachnospiraceae</taxon>
        <taxon>Diplocloster</taxon>
    </lineage>
</organism>
<feature type="signal peptide" evidence="2">
    <location>
        <begin position="1"/>
        <end position="28"/>
    </location>
</feature>
<protein>
    <submittedName>
        <fullName evidence="3">Sugar ABC transporter substrate-binding protein</fullName>
    </submittedName>
</protein>
<dbReference type="CDD" id="cd13585">
    <property type="entry name" value="PBP2_TMBP_like"/>
    <property type="match status" value="1"/>
</dbReference>
<reference evidence="3 4" key="1">
    <citation type="submission" date="2021-06" db="EMBL/GenBank/DDBJ databases">
        <title>Description of novel taxa of the family Lachnospiraceae.</title>
        <authorList>
            <person name="Chaplin A.V."/>
            <person name="Sokolova S.R."/>
            <person name="Pikina A.P."/>
            <person name="Korzhanova M."/>
            <person name="Belova V."/>
            <person name="Korostin D."/>
            <person name="Efimov B.A."/>
        </authorList>
    </citation>
    <scope>NUCLEOTIDE SEQUENCE [LARGE SCALE GENOMIC DNA]</scope>
    <source>
        <strain evidence="3 4">ASD4241</strain>
    </source>
</reference>
<gene>
    <name evidence="3" type="ORF">KTH90_16330</name>
</gene>
<proteinExistence type="predicted"/>
<evidence type="ECO:0000313" key="4">
    <source>
        <dbReference type="Proteomes" id="UP001314681"/>
    </source>
</evidence>
<dbReference type="InterPro" id="IPR050490">
    <property type="entry name" value="Bact_solute-bd_prot1"/>
</dbReference>
<dbReference type="PANTHER" id="PTHR43649:SF12">
    <property type="entry name" value="DIACETYLCHITOBIOSE BINDING PROTEIN DASA"/>
    <property type="match status" value="1"/>
</dbReference>